<name>A0AAD9A6G4_9PEZI</name>
<accession>A0AAD9A6G4</accession>
<evidence type="ECO:0000256" key="1">
    <source>
        <dbReference type="SAM" id="MobiDB-lite"/>
    </source>
</evidence>
<gene>
    <name evidence="2" type="ORF">CCHR01_15377</name>
</gene>
<feature type="compositionally biased region" description="Polar residues" evidence="1">
    <location>
        <begin position="10"/>
        <end position="24"/>
    </location>
</feature>
<evidence type="ECO:0000313" key="3">
    <source>
        <dbReference type="Proteomes" id="UP001243330"/>
    </source>
</evidence>
<feature type="region of interest" description="Disordered" evidence="1">
    <location>
        <begin position="1"/>
        <end position="54"/>
    </location>
</feature>
<dbReference type="AlphaFoldDB" id="A0AAD9A6G4"/>
<protein>
    <submittedName>
        <fullName evidence="2">Uncharacterized protein</fullName>
    </submittedName>
</protein>
<sequence length="157" mass="17056">MKRHCGSRSPFGSSDVSVAHSSPPSFLARVAGESRSVRTACPPPSEWSLNGRISSSQDDGALRHWCFTPEQLQVPALHSASDRSSNSPELWPLCASHPPSHTRPLRRTHSLCAYPNIPHPRLSGVTAAEACPAPDKVSSLLRLRPEARKNPVRLQDG</sequence>
<evidence type="ECO:0000313" key="2">
    <source>
        <dbReference type="EMBL" id="KAK1841992.1"/>
    </source>
</evidence>
<comment type="caution">
    <text evidence="2">The sequence shown here is derived from an EMBL/GenBank/DDBJ whole genome shotgun (WGS) entry which is preliminary data.</text>
</comment>
<dbReference type="EMBL" id="JAQOWY010000442">
    <property type="protein sequence ID" value="KAK1841992.1"/>
    <property type="molecule type" value="Genomic_DNA"/>
</dbReference>
<dbReference type="Proteomes" id="UP001243330">
    <property type="component" value="Unassembled WGS sequence"/>
</dbReference>
<keyword evidence="3" id="KW-1185">Reference proteome</keyword>
<reference evidence="2" key="1">
    <citation type="submission" date="2023-01" db="EMBL/GenBank/DDBJ databases">
        <title>Colletotrichum chrysophilum M932 genome sequence.</title>
        <authorList>
            <person name="Baroncelli R."/>
        </authorList>
    </citation>
    <scope>NUCLEOTIDE SEQUENCE</scope>
    <source>
        <strain evidence="2">M932</strain>
    </source>
</reference>
<organism evidence="2 3">
    <name type="scientific">Colletotrichum chrysophilum</name>
    <dbReference type="NCBI Taxonomy" id="1836956"/>
    <lineage>
        <taxon>Eukaryota</taxon>
        <taxon>Fungi</taxon>
        <taxon>Dikarya</taxon>
        <taxon>Ascomycota</taxon>
        <taxon>Pezizomycotina</taxon>
        <taxon>Sordariomycetes</taxon>
        <taxon>Hypocreomycetidae</taxon>
        <taxon>Glomerellales</taxon>
        <taxon>Glomerellaceae</taxon>
        <taxon>Colletotrichum</taxon>
        <taxon>Colletotrichum gloeosporioides species complex</taxon>
    </lineage>
</organism>
<proteinExistence type="predicted"/>